<feature type="domain" description="NF-X1-type" evidence="11">
    <location>
        <begin position="361"/>
        <end position="391"/>
    </location>
</feature>
<dbReference type="GO" id="GO:0008270">
    <property type="term" value="F:zinc ion binding"/>
    <property type="evidence" value="ECO:0007669"/>
    <property type="project" value="UniProtKB-KW"/>
</dbReference>
<feature type="domain" description="NF-X1-type" evidence="11">
    <location>
        <begin position="297"/>
        <end position="316"/>
    </location>
</feature>
<feature type="domain" description="NF-X1-type" evidence="11">
    <location>
        <begin position="658"/>
        <end position="680"/>
    </location>
</feature>
<dbReference type="GO" id="GO:0000122">
    <property type="term" value="P:negative regulation of transcription by RNA polymerase II"/>
    <property type="evidence" value="ECO:0007669"/>
    <property type="project" value="TreeGrafter"/>
</dbReference>
<feature type="domain" description="NF-X1-type" evidence="11">
    <location>
        <begin position="628"/>
        <end position="649"/>
    </location>
</feature>
<dbReference type="Pfam" id="PF01422">
    <property type="entry name" value="zf-NF-X1"/>
    <property type="match status" value="7"/>
</dbReference>
<evidence type="ECO:0000256" key="7">
    <source>
        <dbReference type="ARBA" id="ARBA00023015"/>
    </source>
</evidence>
<dbReference type="InterPro" id="IPR000967">
    <property type="entry name" value="Znf_NFX1"/>
</dbReference>
<dbReference type="EMBL" id="CP119963">
    <property type="protein sequence ID" value="WFD40287.1"/>
    <property type="molecule type" value="Genomic_DNA"/>
</dbReference>
<evidence type="ECO:0000256" key="4">
    <source>
        <dbReference type="ARBA" id="ARBA00022737"/>
    </source>
</evidence>
<protein>
    <submittedName>
        <fullName evidence="12">FKBP12-associated protein</fullName>
    </submittedName>
</protein>
<keyword evidence="4" id="KW-0677">Repeat</keyword>
<dbReference type="AlphaFoldDB" id="A0AAF0JAX0"/>
<dbReference type="RefSeq" id="XP_060123184.1">
    <property type="nucleotide sequence ID" value="XM_060267201.1"/>
</dbReference>
<dbReference type="GO" id="GO:0005634">
    <property type="term" value="C:nucleus"/>
    <property type="evidence" value="ECO:0007669"/>
    <property type="project" value="UniProtKB-SubCell"/>
</dbReference>
<feature type="domain" description="NF-X1-type" evidence="11">
    <location>
        <begin position="473"/>
        <end position="491"/>
    </location>
</feature>
<dbReference type="GO" id="GO:0000977">
    <property type="term" value="F:RNA polymerase II transcription regulatory region sequence-specific DNA binding"/>
    <property type="evidence" value="ECO:0007669"/>
    <property type="project" value="TreeGrafter"/>
</dbReference>
<keyword evidence="6" id="KW-0862">Zinc</keyword>
<evidence type="ECO:0000256" key="1">
    <source>
        <dbReference type="ARBA" id="ARBA00004123"/>
    </source>
</evidence>
<keyword evidence="9" id="KW-0539">Nucleus</keyword>
<dbReference type="SMART" id="SM00438">
    <property type="entry name" value="ZnF_NFX"/>
    <property type="match status" value="8"/>
</dbReference>
<accession>A0AAF0JAX0</accession>
<name>A0AAF0JAX0_9BASI</name>
<keyword evidence="3" id="KW-0479">Metal-binding</keyword>
<dbReference type="InterPro" id="IPR034078">
    <property type="entry name" value="NFX1_fam"/>
</dbReference>
<dbReference type="GeneID" id="85226924"/>
<keyword evidence="13" id="KW-1185">Reference proteome</keyword>
<keyword evidence="7" id="KW-0805">Transcription regulation</keyword>
<evidence type="ECO:0000313" key="12">
    <source>
        <dbReference type="EMBL" id="WFD40287.1"/>
    </source>
</evidence>
<keyword evidence="5" id="KW-0863">Zinc-finger</keyword>
<keyword evidence="8" id="KW-0804">Transcription</keyword>
<evidence type="ECO:0000256" key="6">
    <source>
        <dbReference type="ARBA" id="ARBA00022833"/>
    </source>
</evidence>
<evidence type="ECO:0000313" key="13">
    <source>
        <dbReference type="Proteomes" id="UP001217754"/>
    </source>
</evidence>
<evidence type="ECO:0000256" key="10">
    <source>
        <dbReference type="SAM" id="MobiDB-lite"/>
    </source>
</evidence>
<proteinExistence type="inferred from homology"/>
<dbReference type="CDD" id="cd06008">
    <property type="entry name" value="NF-X1-zinc-finger"/>
    <property type="match status" value="4"/>
</dbReference>
<feature type="compositionally biased region" description="Basic residues" evidence="10">
    <location>
        <begin position="57"/>
        <end position="75"/>
    </location>
</feature>
<evidence type="ECO:0000256" key="8">
    <source>
        <dbReference type="ARBA" id="ARBA00023163"/>
    </source>
</evidence>
<evidence type="ECO:0000256" key="5">
    <source>
        <dbReference type="ARBA" id="ARBA00022771"/>
    </source>
</evidence>
<reference evidence="12" key="1">
    <citation type="submission" date="2023-03" db="EMBL/GenBank/DDBJ databases">
        <title>Mating type loci evolution in Malassezia.</title>
        <authorList>
            <person name="Coelho M.A."/>
        </authorList>
    </citation>
    <scope>NUCLEOTIDE SEQUENCE</scope>
    <source>
        <strain evidence="12">CBS 9431</strain>
    </source>
</reference>
<dbReference type="Proteomes" id="UP001217754">
    <property type="component" value="Chromosome 6"/>
</dbReference>
<dbReference type="PANTHER" id="PTHR12360">
    <property type="entry name" value="NUCLEAR TRANSCRIPTION FACTOR, X-BOX BINDING 1 NFX1"/>
    <property type="match status" value="1"/>
</dbReference>
<gene>
    <name evidence="12" type="primary">FAP1</name>
    <name evidence="12" type="ORF">MJAP1_003273</name>
</gene>
<evidence type="ECO:0000256" key="9">
    <source>
        <dbReference type="ARBA" id="ARBA00023242"/>
    </source>
</evidence>
<evidence type="ECO:0000259" key="11">
    <source>
        <dbReference type="SMART" id="SM00438"/>
    </source>
</evidence>
<dbReference type="GO" id="GO:0000981">
    <property type="term" value="F:DNA-binding transcription factor activity, RNA polymerase II-specific"/>
    <property type="evidence" value="ECO:0007669"/>
    <property type="project" value="TreeGrafter"/>
</dbReference>
<feature type="domain" description="NF-X1-type" evidence="11">
    <location>
        <begin position="529"/>
        <end position="548"/>
    </location>
</feature>
<sequence>MAASETARPIPQSDTRTPSARGRGRRRGRGRGRGGNANAAPRPEPTENAPSESVARRPPRRGRGGHSGRGAPHARHNFGAKLTTEAAPDAAPAGPRVVAEHADLRTRLVAELSNNDYDCIICYNTVAKKQAVWSCSRCHAVLHLACIRKWAERSVQQMEERNAMHEDPEVRDAKGSWRCPGCQHTRTTIPKTYSCWCGRVNNPRPNAMPHSCGGPCTRACAWHGCAAGVCHPGPCPGCIATVNVPCFCGKQKEVAVRCSQLQSHLPEALASLSLNELHAAAVGAASCGAVCGKALACGHHTCAKPCHAGPCAPCAEQLDAACHCGRHTQMMACGDRDEASRVPDVASAWSCGEVCDEPYACGVHHCTEPCHVRTGTQACPYDPARVQTCYCGRLPAKDRTSCSDPIPACGAPCGRVLPCGHACTTPCHDGACPPCTERISQVCRCGAEKRAVPCSSADGEFLCQAPCKAQRHCGKHQCGRKCCPLSYQATLSKKQAGIPPHGDLGAYLRQLDPIGMHACDVPCGRPLSCGSHTCESSCHRGACAPCLRSSFTEVACACGRTVLEPPVPCGTQVHCSYPCTRPGPPCGHPKVPHTCHGDDTPCPPCVHLTTRRREKVRCGKLCRAVLNCGFHTCPGACHAVPDECPPCTQTCKKPRSLCGHPCPLPCHAPSKCPEDKPCEAVIVRRCQCGHQEKMDVCGMSTVSPRRDALPTLECTPQCKVAQRNARFASALGLASGPSAGEALYDAPLLRYATAERRSALAVQEALADFIQSPRAAVLLRPQLQQLAIRNGMEPARVTTALLDFTIALAKVYGVEVEACNEQGVLRIGTPTTARGTDLRLKRARGSRVPSPLLSEYIAANPERVKRTMAAAPAPVVRTTTSAQMRFNAVALSHVPAHLAEDPASLAPMLHGASLGGRRRWRVDRSAQGGLVLCDVQLEPLSAAAVASASGAQGPYASLSAPERRLGRLADDVNAALRATAPGTPILAELAAYHTSEHRVERMYSTGSWRS</sequence>
<feature type="domain" description="NF-X1-type" evidence="11">
    <location>
        <begin position="419"/>
        <end position="437"/>
    </location>
</feature>
<dbReference type="PANTHER" id="PTHR12360:SF12">
    <property type="entry name" value="TRANSCRIPTIONAL REPRESSOR NF-X1"/>
    <property type="match status" value="1"/>
</dbReference>
<organism evidence="12 13">
    <name type="scientific">Malassezia japonica</name>
    <dbReference type="NCBI Taxonomy" id="223818"/>
    <lineage>
        <taxon>Eukaryota</taxon>
        <taxon>Fungi</taxon>
        <taxon>Dikarya</taxon>
        <taxon>Basidiomycota</taxon>
        <taxon>Ustilaginomycotina</taxon>
        <taxon>Malasseziomycetes</taxon>
        <taxon>Malasseziales</taxon>
        <taxon>Malasseziaceae</taxon>
        <taxon>Malassezia</taxon>
    </lineage>
</organism>
<feature type="compositionally biased region" description="Basic residues" evidence="10">
    <location>
        <begin position="22"/>
        <end position="32"/>
    </location>
</feature>
<comment type="similarity">
    <text evidence="2">Belongs to the NFX1 family.</text>
</comment>
<evidence type="ECO:0000256" key="2">
    <source>
        <dbReference type="ARBA" id="ARBA00007269"/>
    </source>
</evidence>
<feature type="region of interest" description="Disordered" evidence="10">
    <location>
        <begin position="1"/>
        <end position="75"/>
    </location>
</feature>
<evidence type="ECO:0000256" key="3">
    <source>
        <dbReference type="ARBA" id="ARBA00022723"/>
    </source>
</evidence>
<feature type="domain" description="NF-X1-type" evidence="11">
    <location>
        <begin position="220"/>
        <end position="240"/>
    </location>
</feature>
<comment type="subcellular location">
    <subcellularLocation>
        <location evidence="1">Nucleus</location>
    </subcellularLocation>
</comment>